<feature type="transmembrane region" description="Helical" evidence="1">
    <location>
        <begin position="358"/>
        <end position="377"/>
    </location>
</feature>
<dbReference type="AlphaFoldDB" id="A0A0L6VKT2"/>
<dbReference type="Proteomes" id="UP000037035">
    <property type="component" value="Unassembled WGS sequence"/>
</dbReference>
<keyword evidence="1" id="KW-1133">Transmembrane helix</keyword>
<comment type="caution">
    <text evidence="2">The sequence shown here is derived from an EMBL/GenBank/DDBJ whole genome shotgun (WGS) entry which is preliminary data.</text>
</comment>
<gene>
    <name evidence="2" type="ORF">VP01_1411g3</name>
</gene>
<feature type="transmembrane region" description="Helical" evidence="1">
    <location>
        <begin position="412"/>
        <end position="433"/>
    </location>
</feature>
<feature type="transmembrane region" description="Helical" evidence="1">
    <location>
        <begin position="274"/>
        <end position="299"/>
    </location>
</feature>
<accession>A0A0L6VKT2</accession>
<keyword evidence="1" id="KW-0472">Membrane</keyword>
<proteinExistence type="predicted"/>
<evidence type="ECO:0000313" key="3">
    <source>
        <dbReference type="Proteomes" id="UP000037035"/>
    </source>
</evidence>
<sequence length="552" mass="63531">MRREIHRHPREEYLRASIQAYSTSPYYPGKVSVLVMSTTLLVYDPPLPLISDLPGGMDSMFIFQNVHRVVTEILGRACRLLDIKLYNHPRSSWDLFGFNLPIHHQCFLGPFWRHSSFCSHCALDFFKEFGPRLDFCGEALSFSLLLSLSEYQVVVPLKFSSQICIFPFSSSNAYSRLVYLIWPYARSNKSLNPPQNCPFHIKFLSSNLNKHKFLLIDFGLRTASCHTPGGSARMNGLSDIQGRIFSCSLSLFCSKLDFPLVQCILRRQSLLAKLFMIINSCLVLLCLVPQPCLIFSGLYPTELPGTSETLKGDLRGKSLGRLSLIFFLIPDMTNSQYSWEYKNYLQYVRLSFNSSHIFFANHLFLVFPCCIGCWSLTTHIAHQISNYQLSPCLWIIFLFNRHCETMGIMRNFVHAFFSSTLYITSNTISRYLLDLSKLQFKKVYKSLKQVSGPHVLCCMWLWNVPAHADTHSNEIMLCRIWHHARSSPNSIKPFHTNSEVPFLIYQLVFIIYLVLVSYLVVVVVLESSSSLNFRDWSGSIRTSTRIVINNQR</sequence>
<keyword evidence="3" id="KW-1185">Reference proteome</keyword>
<dbReference type="VEuPathDB" id="FungiDB:VP01_1411g3"/>
<feature type="transmembrane region" description="Helical" evidence="1">
    <location>
        <begin position="502"/>
        <end position="525"/>
    </location>
</feature>
<protein>
    <submittedName>
        <fullName evidence="2">Uncharacterized protein</fullName>
    </submittedName>
</protein>
<organism evidence="2 3">
    <name type="scientific">Puccinia sorghi</name>
    <dbReference type="NCBI Taxonomy" id="27349"/>
    <lineage>
        <taxon>Eukaryota</taxon>
        <taxon>Fungi</taxon>
        <taxon>Dikarya</taxon>
        <taxon>Basidiomycota</taxon>
        <taxon>Pucciniomycotina</taxon>
        <taxon>Pucciniomycetes</taxon>
        <taxon>Pucciniales</taxon>
        <taxon>Pucciniaceae</taxon>
        <taxon>Puccinia</taxon>
    </lineage>
</organism>
<name>A0A0L6VKT2_9BASI</name>
<keyword evidence="1" id="KW-0812">Transmembrane</keyword>
<evidence type="ECO:0000256" key="1">
    <source>
        <dbReference type="SAM" id="Phobius"/>
    </source>
</evidence>
<evidence type="ECO:0000313" key="2">
    <source>
        <dbReference type="EMBL" id="KNZ61361.1"/>
    </source>
</evidence>
<reference evidence="2 3" key="1">
    <citation type="submission" date="2015-08" db="EMBL/GenBank/DDBJ databases">
        <title>Next Generation Sequencing and Analysis of the Genome of Puccinia sorghi L Schw, the Causal Agent of Maize Common Rust.</title>
        <authorList>
            <person name="Rochi L."/>
            <person name="Burguener G."/>
            <person name="Darino M."/>
            <person name="Turjanski A."/>
            <person name="Kreff E."/>
            <person name="Dieguez M.J."/>
            <person name="Sacco F."/>
        </authorList>
    </citation>
    <scope>NUCLEOTIDE SEQUENCE [LARGE SCALE GENOMIC DNA]</scope>
    <source>
        <strain evidence="2 3">RO10H11247</strain>
    </source>
</reference>
<dbReference type="EMBL" id="LAVV01004577">
    <property type="protein sequence ID" value="KNZ61361.1"/>
    <property type="molecule type" value="Genomic_DNA"/>
</dbReference>